<gene>
    <name evidence="2" type="primary">LOC102806837</name>
</gene>
<evidence type="ECO:0000313" key="2">
    <source>
        <dbReference type="RefSeq" id="XP_006811671.1"/>
    </source>
</evidence>
<dbReference type="PANTHER" id="PTHR13650:SF0">
    <property type="entry name" value="SPATACSIN"/>
    <property type="match status" value="1"/>
</dbReference>
<accession>A0ABM0LV80</accession>
<dbReference type="GeneID" id="102806837"/>
<evidence type="ECO:0000313" key="1">
    <source>
        <dbReference type="Proteomes" id="UP000694865"/>
    </source>
</evidence>
<dbReference type="InterPro" id="IPR028103">
    <property type="entry name" value="Spatacsin"/>
</dbReference>
<name>A0ABM0LV80_SACKO</name>
<protein>
    <submittedName>
        <fullName evidence="2">Spatacsin-like</fullName>
    </submittedName>
</protein>
<keyword evidence="1" id="KW-1185">Reference proteome</keyword>
<dbReference type="Proteomes" id="UP000694865">
    <property type="component" value="Unplaced"/>
</dbReference>
<organism evidence="1 2">
    <name type="scientific">Saccoglossus kowalevskii</name>
    <name type="common">Acorn worm</name>
    <dbReference type="NCBI Taxonomy" id="10224"/>
    <lineage>
        <taxon>Eukaryota</taxon>
        <taxon>Metazoa</taxon>
        <taxon>Hemichordata</taxon>
        <taxon>Enteropneusta</taxon>
        <taxon>Harrimaniidae</taxon>
        <taxon>Saccoglossus</taxon>
    </lineage>
</organism>
<proteinExistence type="predicted"/>
<sequence>MATLMIYINELRQYLRDVPHWVSNQSSTGKQDATKLNKHYSFYMPEASHFTEGCLQRWNHMKEEEIIRDGILNNSIPLVQCYLKQSSKSSGNLQHIIDIGFSQVYLALLERDLRNSARMLKSMGFNVTQQLRRICLYSPNVYLRDFLVEELKKSGDLTDIELSMVHFVYQLESLYTCRSYDKAKSIAEETKKHYWENIIRLSRIPTMQAKSVMSSLMKTGDIMPPDDMNAESGNYSHIVLEWVRDWDEETRQRILLDRMFNNTDRSFEGFIEPRTRWKYYLSHNLWNPISKWITADPDSICADMLNDMTLCTPYIKNKVLDEMARKGLFASEELSDFDRLLRRLGNCHQLLRHPHILSNNTTMNVEMFHSQFILYCIQHSLPNVLHYYMDFYGLAVTDDHISRLRSEHKSCYWFEMLLFFRYNSRKLGDPNIMFQASLANCRFLFKVNQPTVTSLLEADRPIAAMATLMFAPCNLNEVIGSAENEDERLWKVDGNLLKQSLQSYPKLQAALFPVQTADGITPQDITMYQLLQGNTQFDISKLFRWQSTNNISTPLTDKATELPHFSQPDLVNQYAHKEVLRYTYYLRKARPSFAFVAFVKNLQDTDPAVLKKRTKQAYYRVYTIALQELTQHSISAACVAFIEMLGQDSSALRIDLQSGNLMLRYKKDELTSDQRFDKSTREQKAQEIESNILSDLLSALKQKGSSAERLLRNLESAITGEIEKAAEESTSFAASQYWSLAVLFCQIHKLPYTTVYLEDCAKNDQWLRFLCFVQNHHYPQNQVIYKLFKLTYSTIVTFSNMWCPHIREHLQHAVENLQYIPDGKGHLSRNEEQAKRSKDLRAQYLKRVGIAKGDIGKKFLVYSTIFAC</sequence>
<dbReference type="PANTHER" id="PTHR13650">
    <property type="entry name" value="SPATACSIN"/>
    <property type="match status" value="1"/>
</dbReference>
<reference evidence="2" key="1">
    <citation type="submission" date="2025-08" db="UniProtKB">
        <authorList>
            <consortium name="RefSeq"/>
        </authorList>
    </citation>
    <scope>IDENTIFICATION</scope>
    <source>
        <tissue evidence="2">Testes</tissue>
    </source>
</reference>
<dbReference type="RefSeq" id="XP_006811671.1">
    <property type="nucleotide sequence ID" value="XM_006811608.1"/>
</dbReference>